<dbReference type="EMBL" id="BNCD01000007">
    <property type="protein sequence ID" value="GHH78099.1"/>
    <property type="molecule type" value="Genomic_DNA"/>
</dbReference>
<dbReference type="AlphaFoldDB" id="A0A919KZR1"/>
<dbReference type="RefSeq" id="WP_229924619.1">
    <property type="nucleotide sequence ID" value="NZ_BNCD01000007.1"/>
</dbReference>
<gene>
    <name evidence="2" type="ORF">GCM10018793_27650</name>
</gene>
<evidence type="ECO:0000313" key="3">
    <source>
        <dbReference type="Proteomes" id="UP000603708"/>
    </source>
</evidence>
<sequence>MNDTRGTGRVRVRGRQFPPTPSDLLGIYLNDHLAGATAAVERAGHIVRTQRGSALARTLEPIGTEIAEDRRSLLEIMGRLDVPVRRYKICAGMAGERLGRLKSNGRLVRRSPLSSMLELEALRLGVDGKAAMWETLRRLPDGTGRLDHRRLDDLLERARRQRNTLEEERRRQAGTVFREG</sequence>
<reference evidence="2" key="2">
    <citation type="submission" date="2020-09" db="EMBL/GenBank/DDBJ databases">
        <authorList>
            <person name="Sun Q."/>
            <person name="Ohkuma M."/>
        </authorList>
    </citation>
    <scope>NUCLEOTIDE SEQUENCE</scope>
    <source>
        <strain evidence="2">JCM 5069</strain>
    </source>
</reference>
<dbReference type="Proteomes" id="UP000603708">
    <property type="component" value="Unassembled WGS sequence"/>
</dbReference>
<comment type="caution">
    <text evidence="2">The sequence shown here is derived from an EMBL/GenBank/DDBJ whole genome shotgun (WGS) entry which is preliminary data.</text>
</comment>
<proteinExistence type="predicted"/>
<feature type="coiled-coil region" evidence="1">
    <location>
        <begin position="148"/>
        <end position="175"/>
    </location>
</feature>
<keyword evidence="3" id="KW-1185">Reference proteome</keyword>
<keyword evidence="1" id="KW-0175">Coiled coil</keyword>
<protein>
    <submittedName>
        <fullName evidence="2">Uncharacterized protein</fullName>
    </submittedName>
</protein>
<organism evidence="2 3">
    <name type="scientific">Streptomyces sulfonofaciens</name>
    <dbReference type="NCBI Taxonomy" id="68272"/>
    <lineage>
        <taxon>Bacteria</taxon>
        <taxon>Bacillati</taxon>
        <taxon>Actinomycetota</taxon>
        <taxon>Actinomycetes</taxon>
        <taxon>Kitasatosporales</taxon>
        <taxon>Streptomycetaceae</taxon>
        <taxon>Streptomyces</taxon>
    </lineage>
</organism>
<evidence type="ECO:0000256" key="1">
    <source>
        <dbReference type="SAM" id="Coils"/>
    </source>
</evidence>
<accession>A0A919KZR1</accession>
<evidence type="ECO:0000313" key="2">
    <source>
        <dbReference type="EMBL" id="GHH78099.1"/>
    </source>
</evidence>
<reference evidence="2" key="1">
    <citation type="journal article" date="2014" name="Int. J. Syst. Evol. Microbiol.">
        <title>Complete genome sequence of Corynebacterium casei LMG S-19264T (=DSM 44701T), isolated from a smear-ripened cheese.</title>
        <authorList>
            <consortium name="US DOE Joint Genome Institute (JGI-PGF)"/>
            <person name="Walter F."/>
            <person name="Albersmeier A."/>
            <person name="Kalinowski J."/>
            <person name="Ruckert C."/>
        </authorList>
    </citation>
    <scope>NUCLEOTIDE SEQUENCE</scope>
    <source>
        <strain evidence="2">JCM 5069</strain>
    </source>
</reference>
<name>A0A919KZR1_9ACTN</name>